<organism evidence="1 2">
    <name type="scientific">Neocucurbitaria cava</name>
    <dbReference type="NCBI Taxonomy" id="798079"/>
    <lineage>
        <taxon>Eukaryota</taxon>
        <taxon>Fungi</taxon>
        <taxon>Dikarya</taxon>
        <taxon>Ascomycota</taxon>
        <taxon>Pezizomycotina</taxon>
        <taxon>Dothideomycetes</taxon>
        <taxon>Pleosporomycetidae</taxon>
        <taxon>Pleosporales</taxon>
        <taxon>Pleosporineae</taxon>
        <taxon>Cucurbitariaceae</taxon>
        <taxon>Neocucurbitaria</taxon>
    </lineage>
</organism>
<reference evidence="1" key="1">
    <citation type="submission" date="2022-10" db="EMBL/GenBank/DDBJ databases">
        <title>Tapping the CABI collections for fungal endophytes: first genome assemblies for Collariella, Neodidymelliopsis, Ascochyta clinopodiicola, Didymella pomorum, Didymosphaeria variabile, Neocosmospora piperis and Neocucurbitaria cava.</title>
        <authorList>
            <person name="Hill R."/>
        </authorList>
    </citation>
    <scope>NUCLEOTIDE SEQUENCE</scope>
    <source>
        <strain evidence="1">IMI 356814</strain>
    </source>
</reference>
<dbReference type="AlphaFoldDB" id="A0A9W8XXZ5"/>
<accession>A0A9W8XXZ5</accession>
<proteinExistence type="predicted"/>
<evidence type="ECO:0000313" key="2">
    <source>
        <dbReference type="Proteomes" id="UP001140560"/>
    </source>
</evidence>
<sequence>MGDSKDKPRVEWLFINGSEAIKDAWLFSDFVGFYKAFSSHDYGNSQAFNGFPVNQYFAQYPHRTSITFGFKSTTDDTPLSIFRRGEPSFWTQLESTAPSPSQPILEYLAQLANTMTAGGIVNIVMVCHGYPDGDFDICGTVLELETLDACLSMFRHGVTINLFVKSCYSRRIVERLQTAAHKHRYVHGSAAADQRSFGHTRTGPSGTVRGSPFAQASVNIMTKPARAPDNLQSQIDHVNLHGRSGDEFETGQPQAWTSHDVSSRVLDVFYSDYIHIASPPAKKLRAASISALPQPTEVSTQRIAIASSLPSALFEVLNALAAEATYVRTTTPPDPFDVGFVEAYNFMTRASMSYSQRLTLCREVLHGMRWRVRIQGSFLAAWKDLVKGQKIESVSIDAPINFAKPSLSVHHISAALQCFEIAADCGLTANRTPDHARSFAGAFDAPTVWLATLIARSAVGSQESISHLAAIGTLGQLLPSFRDAPKQVIVDAEEYRPSTVGKPHQLFFWLPFGDSSDLAGWAKSAKCRYDRLKAAFESVMGLGTWGEDVDIQANFAELANSGSIPTGSNSVPT</sequence>
<protein>
    <submittedName>
        <fullName evidence="1">Uncharacterized protein</fullName>
    </submittedName>
</protein>
<dbReference type="OrthoDB" id="5393261at2759"/>
<keyword evidence="2" id="KW-1185">Reference proteome</keyword>
<comment type="caution">
    <text evidence="1">The sequence shown here is derived from an EMBL/GenBank/DDBJ whole genome shotgun (WGS) entry which is preliminary data.</text>
</comment>
<evidence type="ECO:0000313" key="1">
    <source>
        <dbReference type="EMBL" id="KAJ4361893.1"/>
    </source>
</evidence>
<name>A0A9W8XXZ5_9PLEO</name>
<dbReference type="EMBL" id="JAPEUY010000022">
    <property type="protein sequence ID" value="KAJ4361893.1"/>
    <property type="molecule type" value="Genomic_DNA"/>
</dbReference>
<gene>
    <name evidence="1" type="ORF">N0V83_010834</name>
</gene>
<dbReference type="Proteomes" id="UP001140560">
    <property type="component" value="Unassembled WGS sequence"/>
</dbReference>